<evidence type="ECO:0000313" key="2">
    <source>
        <dbReference type="Proteomes" id="UP000299084"/>
    </source>
</evidence>
<keyword evidence="2" id="KW-1185">Reference proteome</keyword>
<dbReference type="AlphaFoldDB" id="A0A5N4BZU3"/>
<evidence type="ECO:0000313" key="1">
    <source>
        <dbReference type="EMBL" id="KAB1252097.1"/>
    </source>
</evidence>
<reference evidence="1 2" key="1">
    <citation type="journal article" date="2019" name="Mol. Ecol. Resour.">
        <title>Improving Illumina assemblies with Hi-C and long reads: an example with the North African dromedary.</title>
        <authorList>
            <person name="Elbers J.P."/>
            <person name="Rogers M.F."/>
            <person name="Perelman P.L."/>
            <person name="Proskuryakova A.A."/>
            <person name="Serdyukova N.A."/>
            <person name="Johnson W.E."/>
            <person name="Horin P."/>
            <person name="Corander J."/>
            <person name="Murphy D."/>
            <person name="Burger P.A."/>
        </authorList>
    </citation>
    <scope>NUCLEOTIDE SEQUENCE [LARGE SCALE GENOMIC DNA]</scope>
    <source>
        <strain evidence="1">Drom800</strain>
        <tissue evidence="1">Blood</tissue>
    </source>
</reference>
<proteinExistence type="predicted"/>
<comment type="caution">
    <text evidence="1">The sequence shown here is derived from an EMBL/GenBank/DDBJ whole genome shotgun (WGS) entry which is preliminary data.</text>
</comment>
<dbReference type="Proteomes" id="UP000299084">
    <property type="component" value="Unassembled WGS sequence"/>
</dbReference>
<gene>
    <name evidence="1" type="ORF">Cadr_000030972</name>
</gene>
<accession>A0A5N4BZU3</accession>
<name>A0A5N4BZU3_CAMDR</name>
<dbReference type="EMBL" id="JWIN03000060">
    <property type="protein sequence ID" value="KAB1252097.1"/>
    <property type="molecule type" value="Genomic_DNA"/>
</dbReference>
<sequence>MSASQVYPYHRNVFLMYTRECILMFIEVNSPRMTNVHKTLYFMRQVLVKEIMRHELRTSVSLPGSVALVASRHISEPQCDEACMMAYWLFLF</sequence>
<organism evidence="1 2">
    <name type="scientific">Camelus dromedarius</name>
    <name type="common">Dromedary</name>
    <name type="synonym">Arabian camel</name>
    <dbReference type="NCBI Taxonomy" id="9838"/>
    <lineage>
        <taxon>Eukaryota</taxon>
        <taxon>Metazoa</taxon>
        <taxon>Chordata</taxon>
        <taxon>Craniata</taxon>
        <taxon>Vertebrata</taxon>
        <taxon>Euteleostomi</taxon>
        <taxon>Mammalia</taxon>
        <taxon>Eutheria</taxon>
        <taxon>Laurasiatheria</taxon>
        <taxon>Artiodactyla</taxon>
        <taxon>Tylopoda</taxon>
        <taxon>Camelidae</taxon>
        <taxon>Camelus</taxon>
    </lineage>
</organism>
<protein>
    <submittedName>
        <fullName evidence="1">Uncharacterized protein</fullName>
    </submittedName>
</protein>